<dbReference type="PROSITE" id="PS50219">
    <property type="entry name" value="CNH"/>
    <property type="match status" value="1"/>
</dbReference>
<feature type="domain" description="CNH" evidence="6">
    <location>
        <begin position="871"/>
        <end position="1160"/>
    </location>
</feature>
<dbReference type="InterPro" id="IPR041675">
    <property type="entry name" value="PH_5"/>
</dbReference>
<dbReference type="OrthoDB" id="2272012at2759"/>
<dbReference type="SUPFAM" id="SSF50729">
    <property type="entry name" value="PH domain-like"/>
    <property type="match status" value="1"/>
</dbReference>
<dbReference type="InterPro" id="IPR001180">
    <property type="entry name" value="CNH_dom"/>
</dbReference>
<sequence length="1184" mass="134920">MSSLDDNLPTVVEGEPVLNDPYSRQGAYAIRQKRSTMFTYAGGPIPDDIKKSYVSQQLPVRKQSLAAFKAKRQAKQNHHANIIQSFSHAHIHPSSPPSSPTYSRVSSTMSYTSEPPTPESACPQSPESTFLSPPSSIPASEEEEDFNFRNRPPSTVICTQPIVATDNPSPFSPQVIDCRVPFSQDRSLPWPMPAPSTSESLSTTDDGGDADTVGSEIQSLRKHSLGDIRPLESRSESWLSLSEGKSCSTISEDTVELSRSWTESQSSVLLRMQHKREEQRKSIYAYRQPQPSVIYPALLSRVGKELHKRVPTSMVTKNSIEYYHVFSGKIAVDWLMQVIRTNDRNLALLVGRALDAQNFFHDINYEHRLRDSSDELYRFRDQVQAMGVGQEPTEKKAVLDDDELPNGVFTLLTECYSPTCTRDNLCYSTSCPRKTRKTLKRTPSQSSLQETRNLWIHSVPQDVVDATPPEERKRQECIYELIYTEEDFVKDLRYVHNFWVKPLIKSDIIPEERREHFVQEVFWNMADIEKVNGALSQALVERQKKHHIVPSIGDIMLTHICQFDPFVAYGAHQVIGKFNFELEKKRNPRFAEFVEETERKPESRRLELNGYLTKPTTRLGRYNLLLREILKRTAKDNPDREAIPQVMEIITRFLVQVNTEAGLHENTFNLQQIQERLAFKSTADHVDLDLRAPERQLLMKGRMKRKGNSSSESSDLQVFLFDHYLVFAKIKHIDHLEHYRVYRKPIPLELLSISLAGNNGNNPKSKRASSILPYSRSNTMMSNASYQSSHATVTPKPSSSEGTNHSTKSGGFGISFYHHGRKVSPSITLYTSGASTRKTWVEKISEQQEVLAEKRRVFTVKPLVQKQFMLSNKVQHSVNLGEDILIGADQGVYSCNDFGMTRLLGLEKVSQIQAIEGQLLVLSDRTLWIFPLESLSEGAHEMAKRGRAISQNASFFYVGECLGKTFVCVVKTNTLSTTIIRVLEPVPPEEVKRSKGIFFKRLVRSATDSLKPYKDLYLPSEASAISLLKSKMCIVSPREIGVVDMKDFGVQTLLDPEDEELAFVFSRPDLRPMTIYRIQFAEYLVCYNEFGFFVDQRGRLLRSRCRIDWQGEPDTFALKYPYIIAFESDFIEVRHILTGRLEQLIRGTNIRCTHHDTDVIHGVMNDPDNEGFQLVFQLELTKTT</sequence>
<dbReference type="InterPro" id="IPR036388">
    <property type="entry name" value="WH-like_DNA-bd_sf"/>
</dbReference>
<evidence type="ECO:0000256" key="3">
    <source>
        <dbReference type="SAM" id="MobiDB-lite"/>
    </source>
</evidence>
<evidence type="ECO:0000259" key="6">
    <source>
        <dbReference type="PROSITE" id="PS50219"/>
    </source>
</evidence>
<accession>A0A8H7ETV5</accession>
<feature type="compositionally biased region" description="Polar residues" evidence="3">
    <location>
        <begin position="122"/>
        <end position="131"/>
    </location>
</feature>
<evidence type="ECO:0000259" key="5">
    <source>
        <dbReference type="PROSITE" id="PS50186"/>
    </source>
</evidence>
<name>A0A8H7ETV5_9FUNG</name>
<feature type="compositionally biased region" description="Low complexity" evidence="3">
    <location>
        <begin position="100"/>
        <end position="110"/>
    </location>
</feature>
<proteinExistence type="predicted"/>
<dbReference type="EMBL" id="JABAYA010000001">
    <property type="protein sequence ID" value="KAF7732803.1"/>
    <property type="molecule type" value="Genomic_DNA"/>
</dbReference>
<dbReference type="SMART" id="SM00325">
    <property type="entry name" value="RhoGEF"/>
    <property type="match status" value="1"/>
</dbReference>
<gene>
    <name evidence="7" type="primary">ROM2_1</name>
    <name evidence="7" type="ORF">EC973_000078</name>
</gene>
<evidence type="ECO:0000256" key="1">
    <source>
        <dbReference type="ARBA" id="ARBA00022553"/>
    </source>
</evidence>
<dbReference type="SMART" id="SM00036">
    <property type="entry name" value="CNH"/>
    <property type="match status" value="1"/>
</dbReference>
<dbReference type="InterPro" id="IPR036390">
    <property type="entry name" value="WH_DNA-bd_sf"/>
</dbReference>
<dbReference type="SMART" id="SM00233">
    <property type="entry name" value="PH"/>
    <property type="match status" value="1"/>
</dbReference>
<evidence type="ECO:0000256" key="2">
    <source>
        <dbReference type="ARBA" id="ARBA00022658"/>
    </source>
</evidence>
<dbReference type="InterPro" id="IPR000591">
    <property type="entry name" value="DEP_dom"/>
</dbReference>
<dbReference type="Gene3D" id="1.20.900.10">
    <property type="entry name" value="Dbl homology (DH) domain"/>
    <property type="match status" value="1"/>
</dbReference>
<organism evidence="7 8">
    <name type="scientific">Apophysomyces ossiformis</name>
    <dbReference type="NCBI Taxonomy" id="679940"/>
    <lineage>
        <taxon>Eukaryota</taxon>
        <taxon>Fungi</taxon>
        <taxon>Fungi incertae sedis</taxon>
        <taxon>Mucoromycota</taxon>
        <taxon>Mucoromycotina</taxon>
        <taxon>Mucoromycetes</taxon>
        <taxon>Mucorales</taxon>
        <taxon>Mucorineae</taxon>
        <taxon>Mucoraceae</taxon>
        <taxon>Apophysomyces</taxon>
    </lineage>
</organism>
<dbReference type="GO" id="GO:0035556">
    <property type="term" value="P:intracellular signal transduction"/>
    <property type="evidence" value="ECO:0007669"/>
    <property type="project" value="InterPro"/>
</dbReference>
<dbReference type="InterPro" id="IPR000219">
    <property type="entry name" value="DH_dom"/>
</dbReference>
<dbReference type="SUPFAM" id="SSF46785">
    <property type="entry name" value="Winged helix' DNA-binding domain"/>
    <property type="match status" value="1"/>
</dbReference>
<dbReference type="PROSITE" id="PS50010">
    <property type="entry name" value="DH_2"/>
    <property type="match status" value="1"/>
</dbReference>
<keyword evidence="2" id="KW-0344">Guanine-nucleotide releasing factor</keyword>
<protein>
    <submittedName>
        <fullName evidence="7">RHO1 GDP-GTP exchange protein 2</fullName>
    </submittedName>
</protein>
<feature type="region of interest" description="Disordered" evidence="3">
    <location>
        <begin position="784"/>
        <end position="806"/>
    </location>
</feature>
<dbReference type="InterPro" id="IPR035899">
    <property type="entry name" value="DBL_dom_sf"/>
</dbReference>
<comment type="caution">
    <text evidence="7">The sequence shown here is derived from an EMBL/GenBank/DDBJ whole genome shotgun (WGS) entry which is preliminary data.</text>
</comment>
<dbReference type="Pfam" id="PF15405">
    <property type="entry name" value="PH_5"/>
    <property type="match status" value="1"/>
</dbReference>
<feature type="region of interest" description="Disordered" evidence="3">
    <location>
        <begin position="88"/>
        <end position="153"/>
    </location>
</feature>
<keyword evidence="8" id="KW-1185">Reference proteome</keyword>
<dbReference type="Gene3D" id="1.10.10.10">
    <property type="entry name" value="Winged helix-like DNA-binding domain superfamily/Winged helix DNA-binding domain"/>
    <property type="match status" value="1"/>
</dbReference>
<dbReference type="Pfam" id="PF00621">
    <property type="entry name" value="RhoGEF"/>
    <property type="match status" value="1"/>
</dbReference>
<evidence type="ECO:0000313" key="8">
    <source>
        <dbReference type="Proteomes" id="UP000605846"/>
    </source>
</evidence>
<dbReference type="InterPro" id="IPR001849">
    <property type="entry name" value="PH_domain"/>
</dbReference>
<evidence type="ECO:0000259" key="4">
    <source>
        <dbReference type="PROSITE" id="PS50010"/>
    </source>
</evidence>
<keyword evidence="1" id="KW-0597">Phosphoprotein</keyword>
<dbReference type="Proteomes" id="UP000605846">
    <property type="component" value="Unassembled WGS sequence"/>
</dbReference>
<dbReference type="InterPro" id="IPR052233">
    <property type="entry name" value="Rho-type_GEFs"/>
</dbReference>
<feature type="domain" description="DH" evidence="4">
    <location>
        <begin position="473"/>
        <end position="660"/>
    </location>
</feature>
<dbReference type="PANTHER" id="PTHR46572:SF1">
    <property type="entry name" value="RHO1 GUANINE NUCLEOTIDE EXCHANGE FACTOR TUS1"/>
    <property type="match status" value="1"/>
</dbReference>
<dbReference type="Pfam" id="PF00780">
    <property type="entry name" value="CNH"/>
    <property type="match status" value="1"/>
</dbReference>
<dbReference type="PROSITE" id="PS50186">
    <property type="entry name" value="DEP"/>
    <property type="match status" value="1"/>
</dbReference>
<dbReference type="GO" id="GO:0005085">
    <property type="term" value="F:guanyl-nucleotide exchange factor activity"/>
    <property type="evidence" value="ECO:0007669"/>
    <property type="project" value="UniProtKB-KW"/>
</dbReference>
<dbReference type="PANTHER" id="PTHR46572">
    <property type="entry name" value="RHO1 GDP-GTP EXCHANGE PROTEIN 1-RELATED"/>
    <property type="match status" value="1"/>
</dbReference>
<dbReference type="SUPFAM" id="SSF48065">
    <property type="entry name" value="DBL homology domain (DH-domain)"/>
    <property type="match status" value="1"/>
</dbReference>
<dbReference type="InterPro" id="IPR011993">
    <property type="entry name" value="PH-like_dom_sf"/>
</dbReference>
<dbReference type="Pfam" id="PF00610">
    <property type="entry name" value="DEP"/>
    <property type="match status" value="1"/>
</dbReference>
<dbReference type="CDD" id="cd00160">
    <property type="entry name" value="RhoGEF"/>
    <property type="match status" value="1"/>
</dbReference>
<evidence type="ECO:0000313" key="7">
    <source>
        <dbReference type="EMBL" id="KAF7732803.1"/>
    </source>
</evidence>
<dbReference type="AlphaFoldDB" id="A0A8H7ETV5"/>
<dbReference type="SMART" id="SM00049">
    <property type="entry name" value="DEP"/>
    <property type="match status" value="1"/>
</dbReference>
<reference evidence="7" key="1">
    <citation type="submission" date="2020-01" db="EMBL/GenBank/DDBJ databases">
        <title>Genome Sequencing of Three Apophysomyces-Like Fungal Strains Confirms a Novel Fungal Genus in the Mucoromycota with divergent Burkholderia-like Endosymbiotic Bacteria.</title>
        <authorList>
            <person name="Stajich J.E."/>
            <person name="Macias A.M."/>
            <person name="Carter-House D."/>
            <person name="Lovett B."/>
            <person name="Kasson L.R."/>
            <person name="Berry K."/>
            <person name="Grigoriev I."/>
            <person name="Chang Y."/>
            <person name="Spatafora J."/>
            <person name="Kasson M.T."/>
        </authorList>
    </citation>
    <scope>NUCLEOTIDE SEQUENCE</scope>
    <source>
        <strain evidence="7">NRRL A-21654</strain>
    </source>
</reference>
<feature type="domain" description="DEP" evidence="5">
    <location>
        <begin position="324"/>
        <end position="381"/>
    </location>
</feature>
<dbReference type="Gene3D" id="2.30.29.30">
    <property type="entry name" value="Pleckstrin-homology domain (PH domain)/Phosphotyrosine-binding domain (PTB)"/>
    <property type="match status" value="1"/>
</dbReference>
<feature type="region of interest" description="Disordered" evidence="3">
    <location>
        <begin position="189"/>
        <end position="213"/>
    </location>
</feature>